<evidence type="ECO:0000313" key="1">
    <source>
        <dbReference type="EMBL" id="PON95793.1"/>
    </source>
</evidence>
<name>A0A2P5FDC5_TREOI</name>
<dbReference type="OrthoDB" id="10480977at2759"/>
<evidence type="ECO:0000313" key="2">
    <source>
        <dbReference type="Proteomes" id="UP000237000"/>
    </source>
</evidence>
<gene>
    <name evidence="1" type="ORF">TorRG33x02_083160</name>
</gene>
<reference evidence="2" key="1">
    <citation type="submission" date="2016-06" db="EMBL/GenBank/DDBJ databases">
        <title>Parallel loss of symbiosis genes in relatives of nitrogen-fixing non-legume Parasponia.</title>
        <authorList>
            <person name="Van Velzen R."/>
            <person name="Holmer R."/>
            <person name="Bu F."/>
            <person name="Rutten L."/>
            <person name="Van Zeijl A."/>
            <person name="Liu W."/>
            <person name="Santuari L."/>
            <person name="Cao Q."/>
            <person name="Sharma T."/>
            <person name="Shen D."/>
            <person name="Roswanjaya Y."/>
            <person name="Wardhani T."/>
            <person name="Kalhor M.S."/>
            <person name="Jansen J."/>
            <person name="Van den Hoogen J."/>
            <person name="Gungor B."/>
            <person name="Hartog M."/>
            <person name="Hontelez J."/>
            <person name="Verver J."/>
            <person name="Yang W.-C."/>
            <person name="Schijlen E."/>
            <person name="Repin R."/>
            <person name="Schilthuizen M."/>
            <person name="Schranz E."/>
            <person name="Heidstra R."/>
            <person name="Miyata K."/>
            <person name="Fedorova E."/>
            <person name="Kohlen W."/>
            <person name="Bisseling T."/>
            <person name="Smit S."/>
            <person name="Geurts R."/>
        </authorList>
    </citation>
    <scope>NUCLEOTIDE SEQUENCE [LARGE SCALE GENOMIC DNA]</scope>
    <source>
        <strain evidence="2">cv. RG33-2</strain>
    </source>
</reference>
<organism evidence="1 2">
    <name type="scientific">Trema orientale</name>
    <name type="common">Charcoal tree</name>
    <name type="synonym">Celtis orientalis</name>
    <dbReference type="NCBI Taxonomy" id="63057"/>
    <lineage>
        <taxon>Eukaryota</taxon>
        <taxon>Viridiplantae</taxon>
        <taxon>Streptophyta</taxon>
        <taxon>Embryophyta</taxon>
        <taxon>Tracheophyta</taxon>
        <taxon>Spermatophyta</taxon>
        <taxon>Magnoliopsida</taxon>
        <taxon>eudicotyledons</taxon>
        <taxon>Gunneridae</taxon>
        <taxon>Pentapetalae</taxon>
        <taxon>rosids</taxon>
        <taxon>fabids</taxon>
        <taxon>Rosales</taxon>
        <taxon>Cannabaceae</taxon>
        <taxon>Trema</taxon>
    </lineage>
</organism>
<accession>A0A2P5FDC5</accession>
<dbReference type="EMBL" id="JXTC01000042">
    <property type="protein sequence ID" value="PON95793.1"/>
    <property type="molecule type" value="Genomic_DNA"/>
</dbReference>
<dbReference type="InParanoid" id="A0A2P5FDC5"/>
<protein>
    <submittedName>
        <fullName evidence="1">Uncharacterized protein</fullName>
    </submittedName>
</protein>
<keyword evidence="2" id="KW-1185">Reference proteome</keyword>
<proteinExistence type="predicted"/>
<comment type="caution">
    <text evidence="1">The sequence shown here is derived from an EMBL/GenBank/DDBJ whole genome shotgun (WGS) entry which is preliminary data.</text>
</comment>
<dbReference type="AlphaFoldDB" id="A0A2P5FDC5"/>
<sequence>MHAAAPPNLLPKVPPPTGVEVLPSLCYYSEPELSESPPVNQSKLPIQIGKNQEEPLKYSILSLEIFSKIVVEDHRYFEIYEGVIVFKLLN</sequence>
<dbReference type="Proteomes" id="UP000237000">
    <property type="component" value="Unassembled WGS sequence"/>
</dbReference>